<protein>
    <submittedName>
        <fullName evidence="2">Uncharacterized protein</fullName>
    </submittedName>
</protein>
<feature type="region of interest" description="Disordered" evidence="1">
    <location>
        <begin position="81"/>
        <end position="112"/>
    </location>
</feature>
<dbReference type="AlphaFoldDB" id="A0A4C1THQ5"/>
<feature type="compositionally biased region" description="Basic residues" evidence="1">
    <location>
        <begin position="83"/>
        <end position="96"/>
    </location>
</feature>
<gene>
    <name evidence="2" type="ORF">EVAR_79314_1</name>
</gene>
<keyword evidence="3" id="KW-1185">Reference proteome</keyword>
<dbReference type="EMBL" id="BGZK01000054">
    <property type="protein sequence ID" value="GBP12978.1"/>
    <property type="molecule type" value="Genomic_DNA"/>
</dbReference>
<comment type="caution">
    <text evidence="2">The sequence shown here is derived from an EMBL/GenBank/DDBJ whole genome shotgun (WGS) entry which is preliminary data.</text>
</comment>
<reference evidence="2 3" key="1">
    <citation type="journal article" date="2019" name="Commun. Biol.">
        <title>The bagworm genome reveals a unique fibroin gene that provides high tensile strength.</title>
        <authorList>
            <person name="Kono N."/>
            <person name="Nakamura H."/>
            <person name="Ohtoshi R."/>
            <person name="Tomita M."/>
            <person name="Numata K."/>
            <person name="Arakawa K."/>
        </authorList>
    </citation>
    <scope>NUCLEOTIDE SEQUENCE [LARGE SCALE GENOMIC DNA]</scope>
</reference>
<organism evidence="2 3">
    <name type="scientific">Eumeta variegata</name>
    <name type="common">Bagworm moth</name>
    <name type="synonym">Eumeta japonica</name>
    <dbReference type="NCBI Taxonomy" id="151549"/>
    <lineage>
        <taxon>Eukaryota</taxon>
        <taxon>Metazoa</taxon>
        <taxon>Ecdysozoa</taxon>
        <taxon>Arthropoda</taxon>
        <taxon>Hexapoda</taxon>
        <taxon>Insecta</taxon>
        <taxon>Pterygota</taxon>
        <taxon>Neoptera</taxon>
        <taxon>Endopterygota</taxon>
        <taxon>Lepidoptera</taxon>
        <taxon>Glossata</taxon>
        <taxon>Ditrysia</taxon>
        <taxon>Tineoidea</taxon>
        <taxon>Psychidae</taxon>
        <taxon>Oiketicinae</taxon>
        <taxon>Eumeta</taxon>
    </lineage>
</organism>
<name>A0A4C1THQ5_EUMVA</name>
<evidence type="ECO:0000256" key="1">
    <source>
        <dbReference type="SAM" id="MobiDB-lite"/>
    </source>
</evidence>
<evidence type="ECO:0000313" key="2">
    <source>
        <dbReference type="EMBL" id="GBP12978.1"/>
    </source>
</evidence>
<accession>A0A4C1THQ5</accession>
<sequence length="196" mass="22148">MAMLLPLLRDEMALKTCKRPSGNALAVLTQFSAYESSFVRAPISYNIVLTGPSLVNPGAAPDVAPQRPPRYIQRKIQTEKNTLRKRKSSRPSRLKLRVTPPRGLPPRHLSSISQPNTIRPHEIILCELPRVFPHPSAPLYATVRSGLRPCDSTAIHGPVHGLCIPRRLDSMLYAIFLIYSKYIQRKGKGERERKRR</sequence>
<dbReference type="Proteomes" id="UP000299102">
    <property type="component" value="Unassembled WGS sequence"/>
</dbReference>
<evidence type="ECO:0000313" key="3">
    <source>
        <dbReference type="Proteomes" id="UP000299102"/>
    </source>
</evidence>
<proteinExistence type="predicted"/>